<proteinExistence type="predicted"/>
<dbReference type="InterPro" id="IPR011990">
    <property type="entry name" value="TPR-like_helical_dom_sf"/>
</dbReference>
<feature type="region of interest" description="Disordered" evidence="3">
    <location>
        <begin position="932"/>
        <end position="981"/>
    </location>
</feature>
<dbReference type="Pfam" id="PF13191">
    <property type="entry name" value="AAA_16"/>
    <property type="match status" value="1"/>
</dbReference>
<feature type="region of interest" description="Disordered" evidence="3">
    <location>
        <begin position="26"/>
        <end position="51"/>
    </location>
</feature>
<reference evidence="5" key="1">
    <citation type="submission" date="2022-12" db="EMBL/GenBank/DDBJ databases">
        <title>Paraconexibacter alkalitolerans sp. nov. and Baekduia alba sp. nov., isolated from soil and emended description of the genera Paraconexibacter (Chun et al., 2020) and Baekduia (An et al., 2020).</title>
        <authorList>
            <person name="Vieira S."/>
            <person name="Huber K.J."/>
            <person name="Geppert A."/>
            <person name="Wolf J."/>
            <person name="Neumann-Schaal M."/>
            <person name="Muesken M."/>
            <person name="Overmann J."/>
        </authorList>
    </citation>
    <scope>NUCLEOTIDE SEQUENCE</scope>
    <source>
        <strain evidence="5">AEG42_29</strain>
    </source>
</reference>
<dbReference type="Gene3D" id="1.25.40.10">
    <property type="entry name" value="Tetratricopeptide repeat domain"/>
    <property type="match status" value="1"/>
</dbReference>
<evidence type="ECO:0000259" key="4">
    <source>
        <dbReference type="Pfam" id="PF13191"/>
    </source>
</evidence>
<dbReference type="PANTHER" id="PTHR16305">
    <property type="entry name" value="TESTICULAR SOLUBLE ADENYLYL CYCLASE"/>
    <property type="match status" value="1"/>
</dbReference>
<dbReference type="GO" id="GO:0005737">
    <property type="term" value="C:cytoplasm"/>
    <property type="evidence" value="ECO:0007669"/>
    <property type="project" value="TreeGrafter"/>
</dbReference>
<dbReference type="EMBL" id="CP114014">
    <property type="protein sequence ID" value="XAY06467.1"/>
    <property type="molecule type" value="Genomic_DNA"/>
</dbReference>
<dbReference type="GO" id="GO:0004016">
    <property type="term" value="F:adenylate cyclase activity"/>
    <property type="evidence" value="ECO:0007669"/>
    <property type="project" value="TreeGrafter"/>
</dbReference>
<sequence length="1263" mass="132392">MCHHVRGRRVVAHRATLVAPRTRVEVTPSVGSPNGVRYRSRREDVGGDDGERPAVVELLGREAERAQLQALVDDARHGRSAVLAVRGLAGSGKSALLQDTLAHASGLRTLSAVGLEGEAQFAYAVLQELVDPILELRVDLPPAQGRALAAALALEDGLATPFAVAAAVLSLLAAAAEHQPLLVVVDDLQWADEASRAALLFAARRLSAEGVLILLGVRDGEAGGALPGELPELPLAGLPDAAARQLLAGHDLAPAVAARLIAATDGSPLALLEVPALLTAAQRAGTAPLEDPLPIGQTLQRAFRRRLDALPAPSRRALLVAACADDARADTVLAAVERLGERRDALAAAEDAGLVVHEGRRLQFCHPLQRAASVLSAPPSERRAAHRALADVLPEGSTARAWQLAAAAEGADGAAAAALAGAAGDARGRGAYEEAFRAFARAADLQPDDEARARLLLEAAGTAVVASRVTEGIACARRGADLARDPLLRSDLRAMGARAELRAGLATGGREVLISEGEALIDEHPARAAIVLLEAAVVDMTSGRLHRMVELAGRARAAAEEALPPLAFLAGVLVAEAQLALGETEAGDTTLAGAEAVLRAYTPGTGPPEVVAMAAHSSLWVERFERAEQLFDRLIAGLREASAVADLIYPLAARSHLGFRLGRWPSALADAAEAVRLAEVTGQELAQAHALAALGEVEAALGRDADAFGHATRSVSLGLAQGAAVTVTYGNGALTLLALGRGDPGEAVERGLAAERAERRTDNDEAQIVRYLPDLVEALWRVGRIDEARERIAGLERQGRRPGHTWTAAVTCRLQGLVCDDEEVDDRFARALALHDQTPQPFEAARTRLLHGERLRRLRRPSDARRPLRGALATFERLGAAPWVERAQGELRATGGAEPAPQAVVAAAATSAAIAELTPQELQIALHAARGMTNQRGRCRPVPGAEDRRAPSEPDVPQARDPAPRRAPGGADRGRLKKGAANMKPAFTIASCRPEHAARHGLPNAHPVERLRHRSSGRDDGPEPALGGRREGVCHRGPLMQRRSAIVSAGGRRPAGRCRGARTRGLRVRRQDHVHRQQQEQGAVRVRAPGVRQLHCPLLLAEREPAADRDELLVAVAPGPLGPEEPAGAELVGPAVELQSPAALPRVAVELRHLVVVDGDGDALAQDALRAAEGPLAVGGLRLGLARPRLVVEACHRPGTGLQLVHALPPRLLHQLELAGGVGERDQRRCLGALGCHAGAVPAVPGAVARAGCPLTAARAPII</sequence>
<dbReference type="KEGG" id="parq:DSM112329_03338"/>
<evidence type="ECO:0000256" key="2">
    <source>
        <dbReference type="ARBA" id="ARBA00022840"/>
    </source>
</evidence>
<feature type="compositionally biased region" description="Basic and acidic residues" evidence="3">
    <location>
        <begin position="41"/>
        <end position="51"/>
    </location>
</feature>
<evidence type="ECO:0000256" key="3">
    <source>
        <dbReference type="SAM" id="MobiDB-lite"/>
    </source>
</evidence>
<dbReference type="SUPFAM" id="SSF48452">
    <property type="entry name" value="TPR-like"/>
    <property type="match status" value="1"/>
</dbReference>
<accession>A0AAU7AYR9</accession>
<dbReference type="SUPFAM" id="SSF52540">
    <property type="entry name" value="P-loop containing nucleoside triphosphate hydrolases"/>
    <property type="match status" value="1"/>
</dbReference>
<keyword evidence="2" id="KW-0067">ATP-binding</keyword>
<feature type="domain" description="Orc1-like AAA ATPase" evidence="4">
    <location>
        <begin position="57"/>
        <end position="213"/>
    </location>
</feature>
<dbReference type="AlphaFoldDB" id="A0AAU7AYR9"/>
<dbReference type="PANTHER" id="PTHR16305:SF35">
    <property type="entry name" value="TRANSCRIPTIONAL ACTIVATOR DOMAIN"/>
    <property type="match status" value="1"/>
</dbReference>
<organism evidence="5">
    <name type="scientific">Paraconexibacter sp. AEG42_29</name>
    <dbReference type="NCBI Taxonomy" id="2997339"/>
    <lineage>
        <taxon>Bacteria</taxon>
        <taxon>Bacillati</taxon>
        <taxon>Actinomycetota</taxon>
        <taxon>Thermoleophilia</taxon>
        <taxon>Solirubrobacterales</taxon>
        <taxon>Paraconexibacteraceae</taxon>
        <taxon>Paraconexibacter</taxon>
    </lineage>
</organism>
<gene>
    <name evidence="5" type="ORF">DSM112329_03338</name>
</gene>
<dbReference type="InterPro" id="IPR027417">
    <property type="entry name" value="P-loop_NTPase"/>
</dbReference>
<evidence type="ECO:0000256" key="1">
    <source>
        <dbReference type="ARBA" id="ARBA00022741"/>
    </source>
</evidence>
<dbReference type="InterPro" id="IPR041664">
    <property type="entry name" value="AAA_16"/>
</dbReference>
<feature type="region of interest" description="Disordered" evidence="3">
    <location>
        <begin position="998"/>
        <end position="1033"/>
    </location>
</feature>
<protein>
    <recommendedName>
        <fullName evidence="4">Orc1-like AAA ATPase domain-containing protein</fullName>
    </recommendedName>
</protein>
<keyword evidence="1" id="KW-0547">Nucleotide-binding</keyword>
<dbReference type="GO" id="GO:0005524">
    <property type="term" value="F:ATP binding"/>
    <property type="evidence" value="ECO:0007669"/>
    <property type="project" value="UniProtKB-KW"/>
</dbReference>
<feature type="compositionally biased region" description="Low complexity" evidence="3">
    <location>
        <begin position="955"/>
        <end position="970"/>
    </location>
</feature>
<evidence type="ECO:0000313" key="5">
    <source>
        <dbReference type="EMBL" id="XAY06467.1"/>
    </source>
</evidence>
<name>A0AAU7AYR9_9ACTN</name>